<gene>
    <name evidence="1" type="ORF">Hypma_008346</name>
</gene>
<keyword evidence="2" id="KW-1185">Reference proteome</keyword>
<reference evidence="1" key="1">
    <citation type="submission" date="2018-04" db="EMBL/GenBank/DDBJ databases">
        <title>Whole genome sequencing of Hypsizygus marmoreus.</title>
        <authorList>
            <person name="Choi I.-G."/>
            <person name="Min B."/>
            <person name="Kim J.-G."/>
            <person name="Kim S."/>
            <person name="Oh Y.-L."/>
            <person name="Kong W.-S."/>
            <person name="Park H."/>
            <person name="Jeong J."/>
            <person name="Song E.-S."/>
        </authorList>
    </citation>
    <scope>NUCLEOTIDE SEQUENCE [LARGE SCALE GENOMIC DNA]</scope>
    <source>
        <strain evidence="1">51987-8</strain>
    </source>
</reference>
<dbReference type="InParanoid" id="A0A369JTK3"/>
<accession>A0A369JTK3</accession>
<dbReference type="AlphaFoldDB" id="A0A369JTK3"/>
<comment type="caution">
    <text evidence="1">The sequence shown here is derived from an EMBL/GenBank/DDBJ whole genome shotgun (WGS) entry which is preliminary data.</text>
</comment>
<dbReference type="Proteomes" id="UP000076154">
    <property type="component" value="Unassembled WGS sequence"/>
</dbReference>
<proteinExistence type="predicted"/>
<organism evidence="1 2">
    <name type="scientific">Hypsizygus marmoreus</name>
    <name type="common">White beech mushroom</name>
    <name type="synonym">Agaricus marmoreus</name>
    <dbReference type="NCBI Taxonomy" id="39966"/>
    <lineage>
        <taxon>Eukaryota</taxon>
        <taxon>Fungi</taxon>
        <taxon>Dikarya</taxon>
        <taxon>Basidiomycota</taxon>
        <taxon>Agaricomycotina</taxon>
        <taxon>Agaricomycetes</taxon>
        <taxon>Agaricomycetidae</taxon>
        <taxon>Agaricales</taxon>
        <taxon>Tricholomatineae</taxon>
        <taxon>Lyophyllaceae</taxon>
        <taxon>Hypsizygus</taxon>
    </lineage>
</organism>
<name>A0A369JTK3_HYPMA</name>
<sequence>MSTTPASFGVILERADHIILLGNQLVDHTTPTPLEDEAGILTLLTSDNNPKRMETLMKYALSRKENVPKVVLEALLLGLDGQLRDLASQCEEINATLNNFCDLLRSSKEYPSLIPVIINTTPRTNNLQDLKVYKLEEEEDEE</sequence>
<dbReference type="EMBL" id="LUEZ02000043">
    <property type="protein sequence ID" value="RDB24560.1"/>
    <property type="molecule type" value="Genomic_DNA"/>
</dbReference>
<evidence type="ECO:0000313" key="1">
    <source>
        <dbReference type="EMBL" id="RDB24560.1"/>
    </source>
</evidence>
<protein>
    <submittedName>
        <fullName evidence="1">Uncharacterized protein</fullName>
    </submittedName>
</protein>
<evidence type="ECO:0000313" key="2">
    <source>
        <dbReference type="Proteomes" id="UP000076154"/>
    </source>
</evidence>